<sequence>MFMKAIFIIVLVTISHMTYAARIKDITTIAGIRSNPLIGYGLVVGLDGSGDQTNQAPFTTESFLNMLKQFGIAIPAGARMQLKNVAAVAVHAELPAFAKPGQQIDVTVSSIGNSKSLRGGTLLMTPLKGADNNIYALAQGNLVVGGLGVEGQDGSKLTINIPSVGRIPNGANVERSVPTTFSTGHPIIFNLHQADFTTAKRIADSINDLLGPDVARAKDAMSIEVNAPKDTYQRVSFISLLENINIQPGEAAARIVINSRTGTIVVGSNVRVDPVAVTHGSLTVTVAEDIEVSQPEALGDGATVVLPKSNVTTEQQAKPMFKFAPGPTIDEVVRAVNEVGAAPGDLMAILEALKEAGALKAELVVI</sequence>
<dbReference type="GO" id="GO:0071973">
    <property type="term" value="P:bacterial-type flagellum-dependent cell motility"/>
    <property type="evidence" value="ECO:0007669"/>
    <property type="project" value="InterPro"/>
</dbReference>
<evidence type="ECO:0000313" key="7">
    <source>
        <dbReference type="EMBL" id="ODS23811.1"/>
    </source>
</evidence>
<dbReference type="InterPro" id="IPR001782">
    <property type="entry name" value="Flag_FlgI"/>
</dbReference>
<protein>
    <recommendedName>
        <fullName evidence="6">Flagellar P-ring protein</fullName>
    </recommendedName>
    <alternativeName>
        <fullName evidence="6">Basal body P-ring protein</fullName>
    </alternativeName>
</protein>
<comment type="subcellular location">
    <subcellularLocation>
        <location evidence="2 6">Bacterial flagellum basal body</location>
    </subcellularLocation>
</comment>
<gene>
    <name evidence="6" type="primary">flgI</name>
    <name evidence="7" type="ORF">AB835_07055</name>
</gene>
<keyword evidence="4" id="KW-0732">Signal</keyword>
<dbReference type="Pfam" id="PF02119">
    <property type="entry name" value="FlgI"/>
    <property type="match status" value="1"/>
</dbReference>
<dbReference type="GO" id="GO:0030288">
    <property type="term" value="C:outer membrane-bounded periplasmic space"/>
    <property type="evidence" value="ECO:0007669"/>
    <property type="project" value="InterPro"/>
</dbReference>
<dbReference type="Proteomes" id="UP000242502">
    <property type="component" value="Unassembled WGS sequence"/>
</dbReference>
<evidence type="ECO:0000256" key="5">
    <source>
        <dbReference type="ARBA" id="ARBA00023143"/>
    </source>
</evidence>
<organism evidence="7 8">
    <name type="scientific">Candidatus Endobugula sertula</name>
    <name type="common">Bugula neritina bacterial symbiont</name>
    <dbReference type="NCBI Taxonomy" id="62101"/>
    <lineage>
        <taxon>Bacteria</taxon>
        <taxon>Pseudomonadati</taxon>
        <taxon>Pseudomonadota</taxon>
        <taxon>Gammaproteobacteria</taxon>
        <taxon>Cellvibrionales</taxon>
        <taxon>Cellvibrionaceae</taxon>
        <taxon>Candidatus Endobugula</taxon>
    </lineage>
</organism>
<keyword evidence="7" id="KW-0966">Cell projection</keyword>
<dbReference type="PANTHER" id="PTHR30381">
    <property type="entry name" value="FLAGELLAR P-RING PERIPLASMIC PROTEIN FLGI"/>
    <property type="match status" value="1"/>
</dbReference>
<evidence type="ECO:0000256" key="4">
    <source>
        <dbReference type="ARBA" id="ARBA00022729"/>
    </source>
</evidence>
<keyword evidence="7" id="KW-0969">Cilium</keyword>
<proteinExistence type="inferred from homology"/>
<reference evidence="7 8" key="1">
    <citation type="journal article" date="2016" name="Appl. Environ. Microbiol.">
        <title>Lack of Overt Genome Reduction in the Bryostatin-Producing Bryozoan Symbiont "Candidatus Endobugula sertula".</title>
        <authorList>
            <person name="Miller I.J."/>
            <person name="Vanee N."/>
            <person name="Fong S.S."/>
            <person name="Lim-Fong G.E."/>
            <person name="Kwan J.C."/>
        </authorList>
    </citation>
    <scope>NUCLEOTIDE SEQUENCE [LARGE SCALE GENOMIC DNA]</scope>
    <source>
        <strain evidence="7">AB1-4</strain>
    </source>
</reference>
<dbReference type="PRINTS" id="PR01010">
    <property type="entry name" value="FLGPRINGFLGI"/>
</dbReference>
<accession>A0A1D2QQG0</accession>
<dbReference type="STRING" id="62101.AB835_07055"/>
<evidence type="ECO:0000256" key="1">
    <source>
        <dbReference type="ARBA" id="ARBA00002591"/>
    </source>
</evidence>
<comment type="function">
    <text evidence="1 6">Assembles around the rod to form the L-ring and probably protects the motor/basal body from shearing forces during rotation.</text>
</comment>
<dbReference type="HAMAP" id="MF_00416">
    <property type="entry name" value="FlgI"/>
    <property type="match status" value="1"/>
</dbReference>
<dbReference type="PANTHER" id="PTHR30381:SF0">
    <property type="entry name" value="FLAGELLAR P-RING PROTEIN"/>
    <property type="match status" value="1"/>
</dbReference>
<evidence type="ECO:0000256" key="2">
    <source>
        <dbReference type="ARBA" id="ARBA00004117"/>
    </source>
</evidence>
<keyword evidence="7" id="KW-0282">Flagellum</keyword>
<dbReference type="EMBL" id="MDLC01000020">
    <property type="protein sequence ID" value="ODS23811.1"/>
    <property type="molecule type" value="Genomic_DNA"/>
</dbReference>
<dbReference type="GO" id="GO:0009428">
    <property type="term" value="C:bacterial-type flagellum basal body, distal rod, P ring"/>
    <property type="evidence" value="ECO:0007669"/>
    <property type="project" value="InterPro"/>
</dbReference>
<comment type="caution">
    <text evidence="7">The sequence shown here is derived from an EMBL/GenBank/DDBJ whole genome shotgun (WGS) entry which is preliminary data.</text>
</comment>
<evidence type="ECO:0000256" key="3">
    <source>
        <dbReference type="ARBA" id="ARBA00008994"/>
    </source>
</evidence>
<name>A0A1D2QQG0_9GAMM</name>
<dbReference type="AlphaFoldDB" id="A0A1D2QQG0"/>
<dbReference type="NCBIfam" id="NF003676">
    <property type="entry name" value="PRK05303.1"/>
    <property type="match status" value="1"/>
</dbReference>
<dbReference type="GO" id="GO:0005198">
    <property type="term" value="F:structural molecule activity"/>
    <property type="evidence" value="ECO:0007669"/>
    <property type="project" value="InterPro"/>
</dbReference>
<comment type="similarity">
    <text evidence="3 6">Belongs to the FlgI family.</text>
</comment>
<evidence type="ECO:0000313" key="8">
    <source>
        <dbReference type="Proteomes" id="UP000242502"/>
    </source>
</evidence>
<keyword evidence="5 6" id="KW-0975">Bacterial flagellum</keyword>
<comment type="subunit">
    <text evidence="6">The basal body constitutes a major portion of the flagellar organelle and consists of four rings (L,P,S, and M) mounted on a central rod.</text>
</comment>
<evidence type="ECO:0000256" key="6">
    <source>
        <dbReference type="HAMAP-Rule" id="MF_00416"/>
    </source>
</evidence>